<dbReference type="CDD" id="cd03255">
    <property type="entry name" value="ABC_MJ0796_LolCDE_FtsE"/>
    <property type="match status" value="1"/>
</dbReference>
<dbReference type="InterPro" id="IPR003593">
    <property type="entry name" value="AAA+_ATPase"/>
</dbReference>
<protein>
    <submittedName>
        <fullName evidence="5">ABC transporter ATP-binding protein</fullName>
    </submittedName>
</protein>
<evidence type="ECO:0000256" key="2">
    <source>
        <dbReference type="ARBA" id="ARBA00022741"/>
    </source>
</evidence>
<keyword evidence="1" id="KW-0813">Transport</keyword>
<evidence type="ECO:0000313" key="6">
    <source>
        <dbReference type="Proteomes" id="UP000605805"/>
    </source>
</evidence>
<evidence type="ECO:0000313" key="5">
    <source>
        <dbReference type="EMBL" id="HIP57256.1"/>
    </source>
</evidence>
<dbReference type="GO" id="GO:0022857">
    <property type="term" value="F:transmembrane transporter activity"/>
    <property type="evidence" value="ECO:0007669"/>
    <property type="project" value="TreeGrafter"/>
</dbReference>
<dbReference type="AlphaFoldDB" id="A0A832Z0R3"/>
<sequence length="228" mass="25670">MRRDIVVLLCDVWKSYRSRGEVVTALRGVNLRVARGEIVGIHGPSGAGKTTLLKIIAGLERPDRGEVIVEGYNLNQLNEDGLAMLRNTIVSFIPQEYGLIDELSVYENIELPLLLAGIGHEERRARVRELIEYIGLRGKEHVKPKYLSGGEKQRVAIARALANTPSILLADEPTANLDWENASKVMELFKQVNRDFKTTIIIVSHDPRILRFVDRRLILQDGVLREVS</sequence>
<keyword evidence="2" id="KW-0547">Nucleotide-binding</keyword>
<name>A0A832Z0R3_9CREN</name>
<proteinExistence type="predicted"/>
<dbReference type="GO" id="GO:0005886">
    <property type="term" value="C:plasma membrane"/>
    <property type="evidence" value="ECO:0007669"/>
    <property type="project" value="TreeGrafter"/>
</dbReference>
<comment type="caution">
    <text evidence="5">The sequence shown here is derived from an EMBL/GenBank/DDBJ whole genome shotgun (WGS) entry which is preliminary data.</text>
</comment>
<evidence type="ECO:0000256" key="3">
    <source>
        <dbReference type="ARBA" id="ARBA00022840"/>
    </source>
</evidence>
<dbReference type="InterPro" id="IPR015854">
    <property type="entry name" value="ABC_transpr_LolD-like"/>
</dbReference>
<dbReference type="Pfam" id="PF00005">
    <property type="entry name" value="ABC_tran"/>
    <property type="match status" value="1"/>
</dbReference>
<organism evidence="5 6">
    <name type="scientific">Ignisphaera aggregans</name>
    <dbReference type="NCBI Taxonomy" id="334771"/>
    <lineage>
        <taxon>Archaea</taxon>
        <taxon>Thermoproteota</taxon>
        <taxon>Thermoprotei</taxon>
        <taxon>Desulfurococcales</taxon>
        <taxon>Desulfurococcaceae</taxon>
        <taxon>Ignisphaera</taxon>
    </lineage>
</organism>
<keyword evidence="3 5" id="KW-0067">ATP-binding</keyword>
<dbReference type="SMART" id="SM00382">
    <property type="entry name" value="AAA"/>
    <property type="match status" value="1"/>
</dbReference>
<dbReference type="InterPro" id="IPR017911">
    <property type="entry name" value="MacB-like_ATP-bd"/>
</dbReference>
<dbReference type="FunFam" id="3.40.50.300:FF:000032">
    <property type="entry name" value="Export ABC transporter ATP-binding protein"/>
    <property type="match status" value="1"/>
</dbReference>
<dbReference type="InterPro" id="IPR027417">
    <property type="entry name" value="P-loop_NTPase"/>
</dbReference>
<dbReference type="PANTHER" id="PTHR24220">
    <property type="entry name" value="IMPORT ATP-BINDING PROTEIN"/>
    <property type="match status" value="1"/>
</dbReference>
<evidence type="ECO:0000259" key="4">
    <source>
        <dbReference type="PROSITE" id="PS50893"/>
    </source>
</evidence>
<dbReference type="InterPro" id="IPR017871">
    <property type="entry name" value="ABC_transporter-like_CS"/>
</dbReference>
<feature type="domain" description="ABC transporter" evidence="4">
    <location>
        <begin position="7"/>
        <end position="227"/>
    </location>
</feature>
<dbReference type="EMBL" id="DQTV01000076">
    <property type="protein sequence ID" value="HIP57256.1"/>
    <property type="molecule type" value="Genomic_DNA"/>
</dbReference>
<evidence type="ECO:0000256" key="1">
    <source>
        <dbReference type="ARBA" id="ARBA00022448"/>
    </source>
</evidence>
<dbReference type="InterPro" id="IPR003439">
    <property type="entry name" value="ABC_transporter-like_ATP-bd"/>
</dbReference>
<dbReference type="Proteomes" id="UP000605805">
    <property type="component" value="Unassembled WGS sequence"/>
</dbReference>
<dbReference type="PROSITE" id="PS00211">
    <property type="entry name" value="ABC_TRANSPORTER_1"/>
    <property type="match status" value="1"/>
</dbReference>
<dbReference type="GO" id="GO:0005524">
    <property type="term" value="F:ATP binding"/>
    <property type="evidence" value="ECO:0007669"/>
    <property type="project" value="UniProtKB-KW"/>
</dbReference>
<dbReference type="Gene3D" id="3.40.50.300">
    <property type="entry name" value="P-loop containing nucleotide triphosphate hydrolases"/>
    <property type="match status" value="1"/>
</dbReference>
<gene>
    <name evidence="5" type="ORF">EYH02_04220</name>
</gene>
<dbReference type="PROSITE" id="PS50893">
    <property type="entry name" value="ABC_TRANSPORTER_2"/>
    <property type="match status" value="1"/>
</dbReference>
<dbReference type="SUPFAM" id="SSF52540">
    <property type="entry name" value="P-loop containing nucleoside triphosphate hydrolases"/>
    <property type="match status" value="1"/>
</dbReference>
<dbReference type="GO" id="GO:0016887">
    <property type="term" value="F:ATP hydrolysis activity"/>
    <property type="evidence" value="ECO:0007669"/>
    <property type="project" value="InterPro"/>
</dbReference>
<reference evidence="5" key="1">
    <citation type="journal article" date="2020" name="ISME J.">
        <title>Gammaproteobacteria mediating utilization of methyl-, sulfur- and petroleum organic compounds in deep ocean hydrothermal plumes.</title>
        <authorList>
            <person name="Zhou Z."/>
            <person name="Liu Y."/>
            <person name="Pan J."/>
            <person name="Cron B.R."/>
            <person name="Toner B.M."/>
            <person name="Anantharaman K."/>
            <person name="Breier J.A."/>
            <person name="Dick G.J."/>
            <person name="Li M."/>
        </authorList>
    </citation>
    <scope>NUCLEOTIDE SEQUENCE</scope>
    <source>
        <strain evidence="5">SZUA-1435</strain>
    </source>
</reference>
<dbReference type="GO" id="GO:0098796">
    <property type="term" value="C:membrane protein complex"/>
    <property type="evidence" value="ECO:0007669"/>
    <property type="project" value="UniProtKB-ARBA"/>
</dbReference>
<accession>A0A832Z0R3</accession>